<feature type="binding site" evidence="7 11">
    <location>
        <position position="447"/>
    </location>
    <ligand>
        <name>[4Fe-4S] cluster</name>
        <dbReference type="ChEBI" id="CHEBI:49883"/>
    </ligand>
</feature>
<dbReference type="GO" id="GO:0006189">
    <property type="term" value="P:'de novo' IMP biosynthetic process"/>
    <property type="evidence" value="ECO:0007669"/>
    <property type="project" value="UniProtKB-UniRule"/>
</dbReference>
<keyword evidence="7" id="KW-0004">4Fe-4S</keyword>
<dbReference type="Gene3D" id="3.40.50.2020">
    <property type="match status" value="1"/>
</dbReference>
<dbReference type="UniPathway" id="UPA00074">
    <property type="reaction ID" value="UER00124"/>
</dbReference>
<protein>
    <recommendedName>
        <fullName evidence="7">Amidophosphoribosyltransferase</fullName>
        <shortName evidence="7">ATase</shortName>
        <ecNumber evidence="7">2.4.2.14</ecNumber>
    </recommendedName>
    <alternativeName>
        <fullName evidence="7">Glutamine phosphoribosylpyrophosphate amidotransferase</fullName>
        <shortName evidence="7">GPATase</shortName>
    </alternativeName>
</protein>
<evidence type="ECO:0000256" key="8">
    <source>
        <dbReference type="PIRNR" id="PIRNR000485"/>
    </source>
</evidence>
<feature type="binding site" evidence="7 10">
    <location>
        <position position="358"/>
    </location>
    <ligand>
        <name>Mg(2+)</name>
        <dbReference type="ChEBI" id="CHEBI:18420"/>
    </ligand>
</feature>
<dbReference type="PANTHER" id="PTHR11907">
    <property type="entry name" value="AMIDOPHOSPHORIBOSYLTRANSFERASE"/>
    <property type="match status" value="1"/>
</dbReference>
<evidence type="ECO:0000259" key="12">
    <source>
        <dbReference type="PROSITE" id="PS51278"/>
    </source>
</evidence>
<feature type="binding site" evidence="7 11">
    <location>
        <position position="444"/>
    </location>
    <ligand>
        <name>[4Fe-4S] cluster</name>
        <dbReference type="ChEBI" id="CHEBI:49883"/>
    </ligand>
</feature>
<evidence type="ECO:0000256" key="4">
    <source>
        <dbReference type="ARBA" id="ARBA00022679"/>
    </source>
</evidence>
<feature type="active site" description="Nucleophile" evidence="7 9">
    <location>
        <position position="2"/>
    </location>
</feature>
<organism evidence="13 14">
    <name type="scientific">Hydrogenivirga caldilitoris</name>
    <dbReference type="NCBI Taxonomy" id="246264"/>
    <lineage>
        <taxon>Bacteria</taxon>
        <taxon>Pseudomonadati</taxon>
        <taxon>Aquificota</taxon>
        <taxon>Aquificia</taxon>
        <taxon>Aquificales</taxon>
        <taxon>Aquificaceae</taxon>
        <taxon>Hydrogenivirga</taxon>
    </lineage>
</organism>
<evidence type="ECO:0000313" key="13">
    <source>
        <dbReference type="EMBL" id="RLJ71471.1"/>
    </source>
</evidence>
<dbReference type="PIRSF" id="PIRSF000485">
    <property type="entry name" value="Amd_phspho_trans"/>
    <property type="match status" value="1"/>
</dbReference>
<keyword evidence="7 10" id="KW-0479">Metal-binding</keyword>
<gene>
    <name evidence="7" type="primary">purF</name>
    <name evidence="13" type="ORF">BCF55_1773</name>
</gene>
<dbReference type="EC" id="2.4.2.14" evidence="7"/>
<dbReference type="CDD" id="cd00715">
    <property type="entry name" value="GPATase_N"/>
    <property type="match status" value="1"/>
</dbReference>
<dbReference type="InterPro" id="IPR000836">
    <property type="entry name" value="PRTase_dom"/>
</dbReference>
<dbReference type="InterPro" id="IPR017932">
    <property type="entry name" value="GATase_2_dom"/>
</dbReference>
<reference evidence="13 14" key="1">
    <citation type="submission" date="2018-10" db="EMBL/GenBank/DDBJ databases">
        <title>Genomic Encyclopedia of Archaeal and Bacterial Type Strains, Phase II (KMG-II): from individual species to whole genera.</title>
        <authorList>
            <person name="Goeker M."/>
        </authorList>
    </citation>
    <scope>NUCLEOTIDE SEQUENCE [LARGE SCALE GENOMIC DNA]</scope>
    <source>
        <strain evidence="13 14">DSM 16510</strain>
    </source>
</reference>
<dbReference type="SUPFAM" id="SSF53271">
    <property type="entry name" value="PRTase-like"/>
    <property type="match status" value="1"/>
</dbReference>
<dbReference type="OrthoDB" id="9801213at2"/>
<evidence type="ECO:0000313" key="14">
    <source>
        <dbReference type="Proteomes" id="UP000267841"/>
    </source>
</evidence>
<dbReference type="RefSeq" id="WP_121012884.1">
    <property type="nucleotide sequence ID" value="NZ_RCCJ01000001.1"/>
</dbReference>
<keyword evidence="5 7" id="KW-0658">Purine biosynthesis</keyword>
<dbReference type="InterPro" id="IPR029055">
    <property type="entry name" value="Ntn_hydrolases_N"/>
</dbReference>
<evidence type="ECO:0000256" key="1">
    <source>
        <dbReference type="ARBA" id="ARBA00005209"/>
    </source>
</evidence>
<dbReference type="InterPro" id="IPR029057">
    <property type="entry name" value="PRTase-like"/>
</dbReference>
<dbReference type="PROSITE" id="PS51278">
    <property type="entry name" value="GATASE_TYPE_2"/>
    <property type="match status" value="1"/>
</dbReference>
<dbReference type="GO" id="GO:0009113">
    <property type="term" value="P:purine nucleobase biosynthetic process"/>
    <property type="evidence" value="ECO:0007669"/>
    <property type="project" value="UniProtKB-UniRule"/>
</dbReference>
<feature type="binding site" evidence="7 11">
    <location>
        <position position="394"/>
    </location>
    <ligand>
        <name>[4Fe-4S] cluster</name>
        <dbReference type="ChEBI" id="CHEBI:49883"/>
    </ligand>
</feature>
<evidence type="ECO:0000256" key="9">
    <source>
        <dbReference type="PIRSR" id="PIRSR000485-1"/>
    </source>
</evidence>
<dbReference type="CDD" id="cd06223">
    <property type="entry name" value="PRTases_typeI"/>
    <property type="match status" value="1"/>
</dbReference>
<comment type="pathway">
    <text evidence="1 7 8">Purine metabolism; IMP biosynthesis via de novo pathway; N(1)-(5-phospho-D-ribosyl)glycinamide from 5-phospho-alpha-D-ribose 1-diphosphate: step 1/2.</text>
</comment>
<feature type="binding site" evidence="7 10">
    <location>
        <position position="357"/>
    </location>
    <ligand>
        <name>Mg(2+)</name>
        <dbReference type="ChEBI" id="CHEBI:18420"/>
    </ligand>
</feature>
<dbReference type="HAMAP" id="MF_01931">
    <property type="entry name" value="PurF"/>
    <property type="match status" value="1"/>
</dbReference>
<evidence type="ECO:0000256" key="5">
    <source>
        <dbReference type="ARBA" id="ARBA00022755"/>
    </source>
</evidence>
<comment type="caution">
    <text evidence="13">The sequence shown here is derived from an EMBL/GenBank/DDBJ whole genome shotgun (WGS) entry which is preliminary data.</text>
</comment>
<keyword evidence="3 7" id="KW-0328">Glycosyltransferase</keyword>
<feature type="binding site" evidence="7 11">
    <location>
        <position position="248"/>
    </location>
    <ligand>
        <name>[4Fe-4S] cluster</name>
        <dbReference type="ChEBI" id="CHEBI:49883"/>
    </ligand>
</feature>
<comment type="cofactor">
    <cofactor evidence="7 11">
        <name>[4Fe-4S] cluster</name>
        <dbReference type="ChEBI" id="CHEBI:49883"/>
    </cofactor>
    <text evidence="7 11">Binds 1 [4Fe-4S] cluster per subunit.</text>
</comment>
<name>A0A497XT72_9AQUI</name>
<proteinExistence type="inferred from homology"/>
<evidence type="ECO:0000256" key="3">
    <source>
        <dbReference type="ARBA" id="ARBA00022676"/>
    </source>
</evidence>
<keyword evidence="7 10" id="KW-0460">Magnesium</keyword>
<feature type="domain" description="Glutamine amidotransferase type-2" evidence="12">
    <location>
        <begin position="2"/>
        <end position="232"/>
    </location>
</feature>
<sequence>MCGIAGVFNSPYASQYAFLQIYSLQHRGQESVGISSWDGEDIRTVKKSGRVLEAIKQEDLNFLKGNNAIAHVRYSTAGDSGAANAQPIVKETVVGKIAVVHNGNIVNYVSLRRELESKGVGFDYSSDTELFLNLFNLGEFLIPEGVNVHPRDVDFIPRLMYVLSRVEGAYSFLMLYKDKLIAGRDPYGFRPLSIGRKGKTLLFASESCAFETVEAEFWREVKPGEIVIIDEAGIRSYFPFKQERRAYCIFEFVYFSRPDSFIFGDWAYNVRKELGRQLAREDDVEADVVIPVPDSGVVPALGYAQERALPLEMGLIRNHYVGRSFIEPTQELRNLRVLMKLSPNRAVLEGKRIVVIDDSLVRGTTSKRIVAMLRRAGAKEIHMRIASPPVIGPCYYGIDTPTREELIANQMDLEDIRKFIGVDSLRYLSLEGLRSCVANRNDFCDACFSNDYPIDVDKVAIERKRD</sequence>
<dbReference type="EMBL" id="RCCJ01000001">
    <property type="protein sequence ID" value="RLJ71471.1"/>
    <property type="molecule type" value="Genomic_DNA"/>
</dbReference>
<dbReference type="Gene3D" id="3.60.20.10">
    <property type="entry name" value="Glutamine Phosphoribosylpyrophosphate, subunit 1, domain 1"/>
    <property type="match status" value="1"/>
</dbReference>
<dbReference type="InterPro" id="IPR035584">
    <property type="entry name" value="PurF_N"/>
</dbReference>
<feature type="binding site" evidence="7 10">
    <location>
        <position position="295"/>
    </location>
    <ligand>
        <name>Mg(2+)</name>
        <dbReference type="ChEBI" id="CHEBI:18420"/>
    </ligand>
</feature>
<dbReference type="Proteomes" id="UP000267841">
    <property type="component" value="Unassembled WGS sequence"/>
</dbReference>
<dbReference type="GO" id="GO:0004044">
    <property type="term" value="F:amidophosphoribosyltransferase activity"/>
    <property type="evidence" value="ECO:0007669"/>
    <property type="project" value="UniProtKB-UniRule"/>
</dbReference>
<evidence type="ECO:0000256" key="10">
    <source>
        <dbReference type="PIRSR" id="PIRSR000485-2"/>
    </source>
</evidence>
<dbReference type="AlphaFoldDB" id="A0A497XT72"/>
<evidence type="ECO:0000256" key="2">
    <source>
        <dbReference type="ARBA" id="ARBA00010138"/>
    </source>
</evidence>
<evidence type="ECO:0000256" key="11">
    <source>
        <dbReference type="PIRSR" id="PIRSR000485-3"/>
    </source>
</evidence>
<dbReference type="NCBIfam" id="TIGR01134">
    <property type="entry name" value="purF"/>
    <property type="match status" value="1"/>
</dbReference>
<keyword evidence="7 11" id="KW-0408">Iron</keyword>
<dbReference type="Pfam" id="PF13537">
    <property type="entry name" value="GATase_7"/>
    <property type="match status" value="1"/>
</dbReference>
<keyword evidence="14" id="KW-1185">Reference proteome</keyword>
<evidence type="ECO:0000256" key="7">
    <source>
        <dbReference type="HAMAP-Rule" id="MF_01931"/>
    </source>
</evidence>
<comment type="catalytic activity">
    <reaction evidence="7 8">
        <text>5-phospho-beta-D-ribosylamine + L-glutamate + diphosphate = 5-phospho-alpha-D-ribose 1-diphosphate + L-glutamine + H2O</text>
        <dbReference type="Rhea" id="RHEA:14905"/>
        <dbReference type="ChEBI" id="CHEBI:15377"/>
        <dbReference type="ChEBI" id="CHEBI:29985"/>
        <dbReference type="ChEBI" id="CHEBI:33019"/>
        <dbReference type="ChEBI" id="CHEBI:58017"/>
        <dbReference type="ChEBI" id="CHEBI:58359"/>
        <dbReference type="ChEBI" id="CHEBI:58681"/>
        <dbReference type="EC" id="2.4.2.14"/>
    </reaction>
</comment>
<keyword evidence="6 7" id="KW-0315">Glutamine amidotransferase</keyword>
<comment type="function">
    <text evidence="7">Catalyzes the formation of phosphoribosylamine from phosphoribosylpyrophosphate (PRPP) and glutamine.</text>
</comment>
<keyword evidence="7 11" id="KW-0411">Iron-sulfur</keyword>
<dbReference type="GO" id="GO:0051539">
    <property type="term" value="F:4 iron, 4 sulfur cluster binding"/>
    <property type="evidence" value="ECO:0007669"/>
    <property type="project" value="UniProtKB-KW"/>
</dbReference>
<dbReference type="Pfam" id="PF00156">
    <property type="entry name" value="Pribosyltran"/>
    <property type="match status" value="1"/>
</dbReference>
<keyword evidence="4 7" id="KW-0808">Transferase</keyword>
<evidence type="ECO:0000256" key="6">
    <source>
        <dbReference type="ARBA" id="ARBA00022962"/>
    </source>
</evidence>
<dbReference type="GO" id="GO:0000287">
    <property type="term" value="F:magnesium ion binding"/>
    <property type="evidence" value="ECO:0007669"/>
    <property type="project" value="UniProtKB-UniRule"/>
</dbReference>
<dbReference type="InterPro" id="IPR005854">
    <property type="entry name" value="PurF"/>
</dbReference>
<dbReference type="SUPFAM" id="SSF56235">
    <property type="entry name" value="N-terminal nucleophile aminohydrolases (Ntn hydrolases)"/>
    <property type="match status" value="1"/>
</dbReference>
<comment type="cofactor">
    <cofactor evidence="7 10">
        <name>Mg(2+)</name>
        <dbReference type="ChEBI" id="CHEBI:18420"/>
    </cofactor>
    <text evidence="7 10">Binds 1 Mg(2+) ion per subunit.</text>
</comment>
<comment type="similarity">
    <text evidence="2 7 8">In the C-terminal section; belongs to the purine/pyrimidine phosphoribosyltransferase family.</text>
</comment>
<accession>A0A497XT72</accession>